<organism evidence="2 3">
    <name type="scientific">Pyricularia oryzae</name>
    <name type="common">Rice blast fungus</name>
    <name type="synonym">Magnaporthe oryzae</name>
    <dbReference type="NCBI Taxonomy" id="318829"/>
    <lineage>
        <taxon>Eukaryota</taxon>
        <taxon>Fungi</taxon>
        <taxon>Dikarya</taxon>
        <taxon>Ascomycota</taxon>
        <taxon>Pezizomycotina</taxon>
        <taxon>Sordariomycetes</taxon>
        <taxon>Sordariomycetidae</taxon>
        <taxon>Magnaporthales</taxon>
        <taxon>Pyriculariaceae</taxon>
        <taxon>Pyricularia</taxon>
    </lineage>
</organism>
<evidence type="ECO:0000313" key="2">
    <source>
        <dbReference type="EMBL" id="QBZ66321.1"/>
    </source>
</evidence>
<evidence type="ECO:0000256" key="1">
    <source>
        <dbReference type="SAM" id="MobiDB-lite"/>
    </source>
</evidence>
<dbReference type="AlphaFoldDB" id="A0A4P7NUZ4"/>
<dbReference type="EMBL" id="CP034210">
    <property type="protein sequence ID" value="QBZ66321.1"/>
    <property type="molecule type" value="Genomic_DNA"/>
</dbReference>
<reference evidence="2 3" key="1">
    <citation type="journal article" date="2019" name="Mol. Biol. Evol.">
        <title>Blast fungal genomes show frequent chromosomal changes, gene gains and losses, and effector gene turnover.</title>
        <authorList>
            <person name="Gomez Luciano L.B."/>
            <person name="Jason Tsai I."/>
            <person name="Chuma I."/>
            <person name="Tosa Y."/>
            <person name="Chen Y.H."/>
            <person name="Li J.Y."/>
            <person name="Li M.Y."/>
            <person name="Jade Lu M.Y."/>
            <person name="Nakayashiki H."/>
            <person name="Li W.H."/>
        </authorList>
    </citation>
    <scope>NUCLEOTIDE SEQUENCE [LARGE SCALE GENOMIC DNA]</scope>
    <source>
        <strain evidence="2">MZ5-1-6</strain>
    </source>
</reference>
<proteinExistence type="predicted"/>
<gene>
    <name evidence="2" type="ORF">PoMZ_13294</name>
</gene>
<name>A0A4P7NUZ4_PYROR</name>
<evidence type="ECO:0000313" key="3">
    <source>
        <dbReference type="Proteomes" id="UP000294847"/>
    </source>
</evidence>
<feature type="compositionally biased region" description="Polar residues" evidence="1">
    <location>
        <begin position="1"/>
        <end position="17"/>
    </location>
</feature>
<protein>
    <submittedName>
        <fullName evidence="2">Uncharacterized protein</fullName>
    </submittedName>
</protein>
<accession>A0A4P7NUZ4</accession>
<dbReference type="Proteomes" id="UP000294847">
    <property type="component" value="Chromosome 7"/>
</dbReference>
<sequence length="100" mass="10994">MEFSNVYSTKWSKSGSVTKLERNDDANTAQERAVYDTRMESDFCGRSSIVNNSINPLCSGDQEVYTKSPGILGQVLIQVTAQAPALVDVPGDDTPMRFSR</sequence>
<feature type="region of interest" description="Disordered" evidence="1">
    <location>
        <begin position="1"/>
        <end position="27"/>
    </location>
</feature>